<accession>A0ABY4AFZ3</accession>
<dbReference type="EMBL" id="CP063361">
    <property type="protein sequence ID" value="UOD33695.1"/>
    <property type="molecule type" value="Genomic_DNA"/>
</dbReference>
<proteinExistence type="predicted"/>
<gene>
    <name evidence="1" type="ORF">INH39_06285</name>
</gene>
<protein>
    <submittedName>
        <fullName evidence="1">Uncharacterized protein</fullName>
    </submittedName>
</protein>
<organism evidence="1 2">
    <name type="scientific">Massilia violaceinigra</name>
    <dbReference type="NCBI Taxonomy" id="2045208"/>
    <lineage>
        <taxon>Bacteria</taxon>
        <taxon>Pseudomonadati</taxon>
        <taxon>Pseudomonadota</taxon>
        <taxon>Betaproteobacteria</taxon>
        <taxon>Burkholderiales</taxon>
        <taxon>Oxalobacteraceae</taxon>
        <taxon>Telluria group</taxon>
        <taxon>Massilia</taxon>
    </lineage>
</organism>
<dbReference type="Proteomes" id="UP000831532">
    <property type="component" value="Chromosome"/>
</dbReference>
<evidence type="ECO:0000313" key="1">
    <source>
        <dbReference type="EMBL" id="UOD33695.1"/>
    </source>
</evidence>
<dbReference type="RefSeq" id="WP_243492470.1">
    <property type="nucleotide sequence ID" value="NZ_CP063361.1"/>
</dbReference>
<sequence>MTFISKSYHRRWQQILPASINSYPPEQCGPAADRHMIRKYAGAKEAHIGQAQFINMCTKANHVVTQSGTPGYKNDLVCAGPGMPNPDFM</sequence>
<evidence type="ECO:0000313" key="2">
    <source>
        <dbReference type="Proteomes" id="UP000831532"/>
    </source>
</evidence>
<name>A0ABY4AFZ3_9BURK</name>
<reference evidence="1 2" key="1">
    <citation type="submission" date="2020-10" db="EMBL/GenBank/DDBJ databases">
        <title>Genome analysis of Massilia species.</title>
        <authorList>
            <person name="Jung D.-H."/>
        </authorList>
    </citation>
    <scope>NUCLEOTIDE SEQUENCE [LARGE SCALE GENOMIC DNA]</scope>
    <source>
        <strain evidence="2">sipir</strain>
    </source>
</reference>
<keyword evidence="2" id="KW-1185">Reference proteome</keyword>